<gene>
    <name evidence="7" type="ORF">LIZ65_15970</name>
</gene>
<dbReference type="SUPFAM" id="SSF56214">
    <property type="entry name" value="4'-phosphopantetheinyl transferase"/>
    <property type="match status" value="2"/>
</dbReference>
<dbReference type="PANTHER" id="PTHR12215">
    <property type="entry name" value="PHOSPHOPANTETHEINE TRANSFERASE"/>
    <property type="match status" value="1"/>
</dbReference>
<evidence type="ECO:0000256" key="5">
    <source>
        <dbReference type="ARBA" id="ARBA00022842"/>
    </source>
</evidence>
<sequence length="208" mass="24506">MNTVLTYWAEIEPLLNPENYQKIYDTLPLWRREKADRIRFSRDRALSVGAWRLYTLALEQAEAAEEAPFNLSHSGDYVLVSIAPEKEQVGCDIEVMKDAKDSLAKRFFRQQEYEWMMAQEEKDRKEAFYRLWVLKESFMKATRYGMKLGLDSFELEIPEEGEPALCVQPDFVKGRYFFREYTVPRKDARIAVCSTSSMFVQPKKIELI</sequence>
<evidence type="ECO:0000256" key="3">
    <source>
        <dbReference type="ARBA" id="ARBA00022679"/>
    </source>
</evidence>
<feature type="domain" description="4'-phosphopantetheinyl transferase" evidence="6">
    <location>
        <begin position="88"/>
        <end position="193"/>
    </location>
</feature>
<accession>A0ABS8DK12</accession>
<dbReference type="Pfam" id="PF01648">
    <property type="entry name" value="ACPS"/>
    <property type="match status" value="1"/>
</dbReference>
<name>A0ABS8DK12_9FIRM</name>
<dbReference type="Gene3D" id="3.90.470.20">
    <property type="entry name" value="4'-phosphopantetheinyl transferase domain"/>
    <property type="match status" value="1"/>
</dbReference>
<keyword evidence="4" id="KW-0479">Metal-binding</keyword>
<evidence type="ECO:0000313" key="7">
    <source>
        <dbReference type="EMBL" id="MCB7388785.1"/>
    </source>
</evidence>
<comment type="similarity">
    <text evidence="2">Belongs to the P-Pant transferase superfamily. Gsp/Sfp/HetI/AcpT family.</text>
</comment>
<dbReference type="GO" id="GO:0016740">
    <property type="term" value="F:transferase activity"/>
    <property type="evidence" value="ECO:0007669"/>
    <property type="project" value="UniProtKB-KW"/>
</dbReference>
<dbReference type="EMBL" id="JAJCIS010000015">
    <property type="protein sequence ID" value="MCB7388785.1"/>
    <property type="molecule type" value="Genomic_DNA"/>
</dbReference>
<keyword evidence="5" id="KW-0460">Magnesium</keyword>
<dbReference type="InterPro" id="IPR037143">
    <property type="entry name" value="4-PPantetheinyl_Trfase_dom_sf"/>
</dbReference>
<evidence type="ECO:0000259" key="6">
    <source>
        <dbReference type="Pfam" id="PF01648"/>
    </source>
</evidence>
<proteinExistence type="inferred from homology"/>
<dbReference type="InterPro" id="IPR008278">
    <property type="entry name" value="4-PPantetheinyl_Trfase_dom"/>
</dbReference>
<comment type="cofactor">
    <cofactor evidence="1">
        <name>Mg(2+)</name>
        <dbReference type="ChEBI" id="CHEBI:18420"/>
    </cofactor>
</comment>
<keyword evidence="8" id="KW-1185">Reference proteome</keyword>
<dbReference type="NCBIfam" id="TIGR00556">
    <property type="entry name" value="pantethn_trn"/>
    <property type="match status" value="1"/>
</dbReference>
<dbReference type="RefSeq" id="WP_066738294.1">
    <property type="nucleotide sequence ID" value="NZ_JAJCIQ010000015.1"/>
</dbReference>
<dbReference type="InterPro" id="IPR004568">
    <property type="entry name" value="Ppantetheine-prot_Trfase_dom"/>
</dbReference>
<organism evidence="7 8">
    <name type="scientific">Bariatricus massiliensis</name>
    <dbReference type="NCBI Taxonomy" id="1745713"/>
    <lineage>
        <taxon>Bacteria</taxon>
        <taxon>Bacillati</taxon>
        <taxon>Bacillota</taxon>
        <taxon>Clostridia</taxon>
        <taxon>Lachnospirales</taxon>
        <taxon>Lachnospiraceae</taxon>
        <taxon>Bariatricus</taxon>
    </lineage>
</organism>
<evidence type="ECO:0000313" key="8">
    <source>
        <dbReference type="Proteomes" id="UP001299546"/>
    </source>
</evidence>
<dbReference type="InterPro" id="IPR050559">
    <property type="entry name" value="P-Pant_transferase_sf"/>
</dbReference>
<dbReference type="PANTHER" id="PTHR12215:SF10">
    <property type="entry name" value="L-AMINOADIPATE-SEMIALDEHYDE DEHYDROGENASE-PHOSPHOPANTETHEINYL TRANSFERASE"/>
    <property type="match status" value="1"/>
</dbReference>
<keyword evidence="3 7" id="KW-0808">Transferase</keyword>
<evidence type="ECO:0000256" key="4">
    <source>
        <dbReference type="ARBA" id="ARBA00022723"/>
    </source>
</evidence>
<comment type="caution">
    <text evidence="7">The sequence shown here is derived from an EMBL/GenBank/DDBJ whole genome shotgun (WGS) entry which is preliminary data.</text>
</comment>
<evidence type="ECO:0000256" key="1">
    <source>
        <dbReference type="ARBA" id="ARBA00001946"/>
    </source>
</evidence>
<evidence type="ECO:0000256" key="2">
    <source>
        <dbReference type="ARBA" id="ARBA00010990"/>
    </source>
</evidence>
<dbReference type="Proteomes" id="UP001299546">
    <property type="component" value="Unassembled WGS sequence"/>
</dbReference>
<reference evidence="7 8" key="1">
    <citation type="submission" date="2021-10" db="EMBL/GenBank/DDBJ databases">
        <title>Collection of gut derived symbiotic bacterial strains cultured from healthy donors.</title>
        <authorList>
            <person name="Lin H."/>
            <person name="Littmann E."/>
            <person name="Kohout C."/>
            <person name="Pamer E.G."/>
        </authorList>
    </citation>
    <scope>NUCLEOTIDE SEQUENCE [LARGE SCALE GENOMIC DNA]</scope>
    <source>
        <strain evidence="7 8">DFI.1.165</strain>
    </source>
</reference>
<protein>
    <submittedName>
        <fullName evidence="7">4'-phosphopantetheinyl transferase superfamily protein</fullName>
    </submittedName>
</protein>